<evidence type="ECO:0000313" key="1">
    <source>
        <dbReference type="EMBL" id="KAG6946171.1"/>
    </source>
</evidence>
<reference evidence="1" key="1">
    <citation type="submission" date="2021-01" db="EMBL/GenBank/DDBJ databases">
        <title>Phytophthora aleatoria, a newly-described species from Pinus radiata is distinct from Phytophthora cactorum isolates based on comparative genomics.</title>
        <authorList>
            <person name="Mcdougal R."/>
            <person name="Panda P."/>
            <person name="Williams N."/>
            <person name="Studholme D.J."/>
        </authorList>
    </citation>
    <scope>NUCLEOTIDE SEQUENCE</scope>
    <source>
        <strain evidence="1">NZFS 3830</strain>
    </source>
</reference>
<organism evidence="1 2">
    <name type="scientific">Phytophthora cactorum</name>
    <dbReference type="NCBI Taxonomy" id="29920"/>
    <lineage>
        <taxon>Eukaryota</taxon>
        <taxon>Sar</taxon>
        <taxon>Stramenopiles</taxon>
        <taxon>Oomycota</taxon>
        <taxon>Peronosporomycetes</taxon>
        <taxon>Peronosporales</taxon>
        <taxon>Peronosporaceae</taxon>
        <taxon>Phytophthora</taxon>
    </lineage>
</organism>
<accession>A0A8T1TRY0</accession>
<dbReference type="Proteomes" id="UP000688947">
    <property type="component" value="Unassembled WGS sequence"/>
</dbReference>
<proteinExistence type="predicted"/>
<sequence length="124" mass="13301">LAYGLSVRRSLLSTMITEPATRKLEALGAVGDGSEAWGDVGAGEIVVAGTRGRGTRRGRGESKLCEELQVASVRWETTVLVAVVFSTKKLLWSAVHEDEVVVLVLAEWTLVVTSLQVTVPLSPR</sequence>
<name>A0A8T1TRY0_9STRA</name>
<dbReference type="OrthoDB" id="10489854at2759"/>
<dbReference type="AlphaFoldDB" id="A0A8T1TRY0"/>
<dbReference type="EMBL" id="JAENGZ010001804">
    <property type="protein sequence ID" value="KAG6946171.1"/>
    <property type="molecule type" value="Genomic_DNA"/>
</dbReference>
<feature type="non-terminal residue" evidence="1">
    <location>
        <position position="1"/>
    </location>
</feature>
<gene>
    <name evidence="1" type="ORF">JG687_00016870</name>
</gene>
<protein>
    <submittedName>
        <fullName evidence="1">Uncharacterized protein</fullName>
    </submittedName>
</protein>
<comment type="caution">
    <text evidence="1">The sequence shown here is derived from an EMBL/GenBank/DDBJ whole genome shotgun (WGS) entry which is preliminary data.</text>
</comment>
<evidence type="ECO:0000313" key="2">
    <source>
        <dbReference type="Proteomes" id="UP000688947"/>
    </source>
</evidence>